<dbReference type="GO" id="GO:0031123">
    <property type="term" value="P:RNA 3'-end processing"/>
    <property type="evidence" value="ECO:0007669"/>
    <property type="project" value="TreeGrafter"/>
</dbReference>
<dbReference type="EMBL" id="KQ964696">
    <property type="protein sequence ID" value="KXN66700.1"/>
    <property type="molecule type" value="Genomic_DNA"/>
</dbReference>
<protein>
    <recommendedName>
        <fullName evidence="1">Poly(A) RNA polymerase mitochondrial-like central palm domain-containing protein</fullName>
    </recommendedName>
</protein>
<dbReference type="STRING" id="796925.A0A137NV84"/>
<dbReference type="PANTHER" id="PTHR12271">
    <property type="entry name" value="POLY A POLYMERASE CID PAP -RELATED"/>
    <property type="match status" value="1"/>
</dbReference>
<dbReference type="InterPro" id="IPR054708">
    <property type="entry name" value="MTPAP-like_central"/>
</dbReference>
<evidence type="ECO:0000313" key="3">
    <source>
        <dbReference type="Proteomes" id="UP000070444"/>
    </source>
</evidence>
<evidence type="ECO:0000259" key="1">
    <source>
        <dbReference type="Pfam" id="PF22600"/>
    </source>
</evidence>
<dbReference type="GO" id="GO:0010605">
    <property type="term" value="P:negative regulation of macromolecule metabolic process"/>
    <property type="evidence" value="ECO:0007669"/>
    <property type="project" value="UniProtKB-ARBA"/>
</dbReference>
<organism evidence="2 3">
    <name type="scientific">Conidiobolus coronatus (strain ATCC 28846 / CBS 209.66 / NRRL 28638)</name>
    <name type="common">Delacroixia coronata</name>
    <dbReference type="NCBI Taxonomy" id="796925"/>
    <lineage>
        <taxon>Eukaryota</taxon>
        <taxon>Fungi</taxon>
        <taxon>Fungi incertae sedis</taxon>
        <taxon>Zoopagomycota</taxon>
        <taxon>Entomophthoromycotina</taxon>
        <taxon>Entomophthoromycetes</taxon>
        <taxon>Entomophthorales</taxon>
        <taxon>Ancylistaceae</taxon>
        <taxon>Conidiobolus</taxon>
    </lineage>
</organism>
<proteinExistence type="predicted"/>
<dbReference type="GO" id="GO:0016779">
    <property type="term" value="F:nucleotidyltransferase activity"/>
    <property type="evidence" value="ECO:0007669"/>
    <property type="project" value="UniProtKB-ARBA"/>
</dbReference>
<dbReference type="Pfam" id="PF22600">
    <property type="entry name" value="MTPAP-like_central"/>
    <property type="match status" value="1"/>
</dbReference>
<dbReference type="InterPro" id="IPR043519">
    <property type="entry name" value="NT_sf"/>
</dbReference>
<accession>A0A137NV84</accession>
<dbReference type="SUPFAM" id="SSF81301">
    <property type="entry name" value="Nucleotidyltransferase"/>
    <property type="match status" value="1"/>
</dbReference>
<gene>
    <name evidence="2" type="ORF">CONCODRAFT_73497</name>
</gene>
<dbReference type="SUPFAM" id="SSF81631">
    <property type="entry name" value="PAP/OAS1 substrate-binding domain"/>
    <property type="match status" value="1"/>
</dbReference>
<feature type="domain" description="Poly(A) RNA polymerase mitochondrial-like central palm" evidence="1">
    <location>
        <begin position="97"/>
        <end position="222"/>
    </location>
</feature>
<dbReference type="AlphaFoldDB" id="A0A137NV84"/>
<name>A0A137NV84_CONC2</name>
<dbReference type="PANTHER" id="PTHR12271:SF40">
    <property type="entry name" value="POLY(A) RNA POLYMERASE GLD2"/>
    <property type="match status" value="1"/>
</dbReference>
<evidence type="ECO:0000313" key="2">
    <source>
        <dbReference type="EMBL" id="KXN66700.1"/>
    </source>
</evidence>
<dbReference type="Proteomes" id="UP000070444">
    <property type="component" value="Unassembled WGS sequence"/>
</dbReference>
<dbReference type="OrthoDB" id="2274644at2759"/>
<keyword evidence="3" id="KW-1185">Reference proteome</keyword>
<dbReference type="Gene3D" id="1.10.1410.10">
    <property type="match status" value="1"/>
</dbReference>
<sequence length="454" mass="54300">MARFPSYNSVIKYDNQLTRERIPEKFLVNIATQVLRRCKTKKRYTHISIIRKSLTRNFRLKHLSDMILHQSFFKQHPDNFRSVTFKGKNGLSNTIRYKLKTNEYRKAESIKLKIYQVLKLRFDYIIEVIEFGSIPIKLATSNSDYDILLKFPDSFTKEQIYAKFDEIKSHLKRYGYKFKSEWRVKAGGRMMKFDDVNSSFSINIGNYEEMLCWNTKLVETYSNLHPDIKDAILLIKIWADRRKLNNPATTHVINSYCHVLMFIAYLIIIRAIPNLRAISPKFSRWEGRKILYRPNIRRLKNTKPDEFCRSHAELVNDGFEDIHIYFQKDLEIILGNNWNIQEAIQGYFYFMGYMFDYKNWDISIYHGGIVESLQKIGSIYETTKLLRVRHPFKPNQIESNSALPWCVDGLKWEFMRGYQLLRNKKWSELYHEATPPSVRDVYDYNIYTYTYLYS</sequence>
<reference evidence="2 3" key="1">
    <citation type="journal article" date="2015" name="Genome Biol. Evol.">
        <title>Phylogenomic analyses indicate that early fungi evolved digesting cell walls of algal ancestors of land plants.</title>
        <authorList>
            <person name="Chang Y."/>
            <person name="Wang S."/>
            <person name="Sekimoto S."/>
            <person name="Aerts A.L."/>
            <person name="Choi C."/>
            <person name="Clum A."/>
            <person name="LaButti K.M."/>
            <person name="Lindquist E.A."/>
            <person name="Yee Ngan C."/>
            <person name="Ohm R.A."/>
            <person name="Salamov A.A."/>
            <person name="Grigoriev I.V."/>
            <person name="Spatafora J.W."/>
            <person name="Berbee M.L."/>
        </authorList>
    </citation>
    <scope>NUCLEOTIDE SEQUENCE [LARGE SCALE GENOMIC DNA]</scope>
    <source>
        <strain evidence="2 3">NRRL 28638</strain>
    </source>
</reference>